<dbReference type="InterPro" id="IPR001343">
    <property type="entry name" value="Hemolysn_Ca-bd"/>
</dbReference>
<evidence type="ECO:0000313" key="4">
    <source>
        <dbReference type="Proteomes" id="UP000441797"/>
    </source>
</evidence>
<dbReference type="AlphaFoldDB" id="A0A6N8G1P8"/>
<dbReference type="PRINTS" id="PR00313">
    <property type="entry name" value="CABNDNGRPT"/>
</dbReference>
<name>A0A6N8G1P8_9CHRO</name>
<evidence type="ECO:0000313" key="3">
    <source>
        <dbReference type="EMBL" id="MUL39338.1"/>
    </source>
</evidence>
<dbReference type="InterPro" id="IPR011049">
    <property type="entry name" value="Serralysin-like_metalloprot_C"/>
</dbReference>
<proteinExistence type="predicted"/>
<comment type="caution">
    <text evidence="3">The sequence shown here is derived from an EMBL/GenBank/DDBJ whole genome shotgun (WGS) entry which is preliminary data.</text>
</comment>
<keyword evidence="4" id="KW-1185">Reference proteome</keyword>
<dbReference type="PROSITE" id="PS00330">
    <property type="entry name" value="HEMOLYSIN_CALCIUM"/>
    <property type="match status" value="3"/>
</dbReference>
<organism evidence="3 4">
    <name type="scientific">Gloeocapsopsis dulcis AAB1 = 1H9</name>
    <dbReference type="NCBI Taxonomy" id="1433147"/>
    <lineage>
        <taxon>Bacteria</taxon>
        <taxon>Bacillati</taxon>
        <taxon>Cyanobacteriota</taxon>
        <taxon>Cyanophyceae</taxon>
        <taxon>Oscillatoriophycideae</taxon>
        <taxon>Chroococcales</taxon>
        <taxon>Chroococcaceae</taxon>
        <taxon>Gloeocapsopsis</taxon>
        <taxon>Gloeocapsopsis dulcis</taxon>
    </lineage>
</organism>
<dbReference type="Proteomes" id="UP000441797">
    <property type="component" value="Unassembled WGS sequence"/>
</dbReference>
<dbReference type="InterPro" id="IPR018511">
    <property type="entry name" value="Hemolysin-typ_Ca-bd_CS"/>
</dbReference>
<evidence type="ECO:0008006" key="5">
    <source>
        <dbReference type="Google" id="ProtNLM"/>
    </source>
</evidence>
<gene>
    <name evidence="3" type="ORF">BWI75_24380</name>
</gene>
<dbReference type="GO" id="GO:0005509">
    <property type="term" value="F:calcium ion binding"/>
    <property type="evidence" value="ECO:0007669"/>
    <property type="project" value="InterPro"/>
</dbReference>
<dbReference type="GO" id="GO:0005576">
    <property type="term" value="C:extracellular region"/>
    <property type="evidence" value="ECO:0007669"/>
    <property type="project" value="UniProtKB-SubCell"/>
</dbReference>
<comment type="subcellular location">
    <subcellularLocation>
        <location evidence="1">Secreted</location>
    </subcellularLocation>
</comment>
<sequence length="206" mass="20845">MFGGAGSDLLVSVVGKTRTNAEFFEKSGNDYLNGGAGNDTLQGGVGSDTLIGGDGFDSLVAGVGKRSGYSDNGEGVEWVETFFSGNNYLNGGAGNDTLVGALNNDTLIGGSGDDRLTGKGGNDVLTGGTGADTFIFLSPSEGRDTIKDFSVGQGDKIEVSAAGFGVSVGDTSKFSFSNNTLFFNTTALASLQPNSGFSPSADVRIV</sequence>
<dbReference type="InterPro" id="IPR050557">
    <property type="entry name" value="RTX_toxin/Mannuronan_C5-epim"/>
</dbReference>
<reference evidence="3 4" key="1">
    <citation type="journal article" date="2019" name="Front. Microbiol.">
        <title>Genomic Features for Desiccation Tolerance and Sugar Biosynthesis in the Extremophile Gloeocapsopsis sp. UTEX B3054.</title>
        <authorList>
            <person name="Urrejola C."/>
            <person name="Alcorta J."/>
            <person name="Salas L."/>
            <person name="Vasquez M."/>
            <person name="Polz M.F."/>
            <person name="Vicuna R."/>
            <person name="Diez B."/>
        </authorList>
    </citation>
    <scope>NUCLEOTIDE SEQUENCE [LARGE SCALE GENOMIC DNA]</scope>
    <source>
        <strain evidence="3 4">1H9</strain>
    </source>
</reference>
<dbReference type="Gene3D" id="2.150.10.10">
    <property type="entry name" value="Serralysin-like metalloprotease, C-terminal"/>
    <property type="match status" value="1"/>
</dbReference>
<dbReference type="PANTHER" id="PTHR38340">
    <property type="entry name" value="S-LAYER PROTEIN"/>
    <property type="match status" value="1"/>
</dbReference>
<protein>
    <recommendedName>
        <fullName evidence="5">Calcium-binding protein</fullName>
    </recommendedName>
</protein>
<dbReference type="EMBL" id="NAPY01000074">
    <property type="protein sequence ID" value="MUL39338.1"/>
    <property type="molecule type" value="Genomic_DNA"/>
</dbReference>
<dbReference type="Pfam" id="PF00353">
    <property type="entry name" value="HemolysinCabind"/>
    <property type="match status" value="3"/>
</dbReference>
<evidence type="ECO:0000256" key="2">
    <source>
        <dbReference type="ARBA" id="ARBA00022525"/>
    </source>
</evidence>
<dbReference type="PANTHER" id="PTHR38340:SF1">
    <property type="entry name" value="S-LAYER PROTEIN"/>
    <property type="match status" value="1"/>
</dbReference>
<evidence type="ECO:0000256" key="1">
    <source>
        <dbReference type="ARBA" id="ARBA00004613"/>
    </source>
</evidence>
<accession>A0A6N8G1P8</accession>
<keyword evidence="2" id="KW-0964">Secreted</keyword>
<dbReference type="SUPFAM" id="SSF51120">
    <property type="entry name" value="beta-Roll"/>
    <property type="match status" value="2"/>
</dbReference>